<feature type="compositionally biased region" description="Basic and acidic residues" evidence="2">
    <location>
        <begin position="1"/>
        <end position="10"/>
    </location>
</feature>
<evidence type="ECO:0000259" key="4">
    <source>
        <dbReference type="PROSITE" id="PS50056"/>
    </source>
</evidence>
<dbReference type="Pfam" id="PF00102">
    <property type="entry name" value="Y_phosphatase"/>
    <property type="match status" value="1"/>
</dbReference>
<dbReference type="PANTHER" id="PTHR19134:SF449">
    <property type="entry name" value="TYROSINE-PROTEIN PHOSPHATASE 1"/>
    <property type="match status" value="1"/>
</dbReference>
<dbReference type="InterPro" id="IPR016130">
    <property type="entry name" value="Tyr_Pase_AS"/>
</dbReference>
<proteinExistence type="inferred from homology"/>
<dbReference type="CDD" id="cd18533">
    <property type="entry name" value="PTP_fungal"/>
    <property type="match status" value="1"/>
</dbReference>
<comment type="caution">
    <text evidence="5">The sequence shown here is derived from an EMBL/GenBank/DDBJ whole genome shotgun (WGS) entry which is preliminary data.</text>
</comment>
<dbReference type="InterPro" id="IPR000242">
    <property type="entry name" value="PTP_cat"/>
</dbReference>
<feature type="domain" description="Tyrosine-protein phosphatase" evidence="3">
    <location>
        <begin position="66"/>
        <end position="374"/>
    </location>
</feature>
<dbReference type="EMBL" id="CAJHIT010000007">
    <property type="protein sequence ID" value="CAD6503048.1"/>
    <property type="molecule type" value="Genomic_DNA"/>
</dbReference>
<feature type="region of interest" description="Disordered" evidence="2">
    <location>
        <begin position="1"/>
        <end position="49"/>
    </location>
</feature>
<dbReference type="SMART" id="SM00404">
    <property type="entry name" value="PTPc_motif"/>
    <property type="match status" value="1"/>
</dbReference>
<dbReference type="InterPro" id="IPR003595">
    <property type="entry name" value="Tyr_Pase_cat"/>
</dbReference>
<evidence type="ECO:0000256" key="2">
    <source>
        <dbReference type="SAM" id="MobiDB-lite"/>
    </source>
</evidence>
<evidence type="ECO:0000256" key="1">
    <source>
        <dbReference type="ARBA" id="ARBA00009649"/>
    </source>
</evidence>
<name>A0A9W4GFQ2_BLUGR</name>
<reference evidence="5" key="1">
    <citation type="submission" date="2020-10" db="EMBL/GenBank/DDBJ databases">
        <authorList>
            <person name="Muller C M."/>
        </authorList>
    </citation>
    <scope>NUCLEOTIDE SEQUENCE</scope>
    <source>
        <strain evidence="5">THUN-12</strain>
    </source>
</reference>
<dbReference type="SMART" id="SM00194">
    <property type="entry name" value="PTPc"/>
    <property type="match status" value="1"/>
</dbReference>
<evidence type="ECO:0000313" key="5">
    <source>
        <dbReference type="EMBL" id="CAD6503048.1"/>
    </source>
</evidence>
<gene>
    <name evidence="5" type="ORF">BGTH12_LOCUS4406</name>
</gene>
<dbReference type="Proteomes" id="UP000683417">
    <property type="component" value="Unassembled WGS sequence"/>
</dbReference>
<evidence type="ECO:0000313" key="6">
    <source>
        <dbReference type="Proteomes" id="UP000683417"/>
    </source>
</evidence>
<dbReference type="InterPro" id="IPR050348">
    <property type="entry name" value="Protein-Tyr_Phosphatase"/>
</dbReference>
<protein>
    <submittedName>
        <fullName evidence="5">BgTH12-02719</fullName>
    </submittedName>
</protein>
<feature type="domain" description="Tyrosine specific protein phosphatases" evidence="4">
    <location>
        <begin position="279"/>
        <end position="365"/>
    </location>
</feature>
<dbReference type="AlphaFoldDB" id="A0A9W4GFQ2"/>
<dbReference type="GO" id="GO:0004725">
    <property type="term" value="F:protein tyrosine phosphatase activity"/>
    <property type="evidence" value="ECO:0007669"/>
    <property type="project" value="InterPro"/>
</dbReference>
<sequence length="395" mass="46037">MKSINKREKSLSNFMRRCTYTRRRPRTEDNSHSKSCNGEASAATIAPDPSSEPVMPLFLRLPENEIQRRFAHLARLENRRLRSTHDKWAQPSPDSNRDRYLNIIPWEKNRVKLQVPKDVNDYINASYVVVPLKLEKPNKIYERFICMQGPMQKTVDQVWQMVWHELGTPHETSPAVIVMLCPTHAPVPGHPSKLTKKCHAYYPLDQYSQSIRVSGKTKHGTNFNATIAFKSRVPTVQNSDIEIRELEMTVDGKQEKKPIWHFLYHSWPDHGVPKDSEIAKILELLDLSRRQNGNDGNPRIIHCSAGVGRTGTFIALDFLVSQLRRGDWINIDQKNTHTIVDPIYDIVNHLRTQRNHMVQTYAQYRFLYRMMRNLWVKLYQVPDARTETCIFSNIN</sequence>
<accession>A0A9W4GFQ2</accession>
<dbReference type="PANTHER" id="PTHR19134">
    <property type="entry name" value="RECEPTOR-TYPE TYROSINE-PROTEIN PHOSPHATASE"/>
    <property type="match status" value="1"/>
</dbReference>
<dbReference type="PROSITE" id="PS50055">
    <property type="entry name" value="TYR_PHOSPHATASE_PTP"/>
    <property type="match status" value="1"/>
</dbReference>
<dbReference type="InterPro" id="IPR000387">
    <property type="entry name" value="Tyr_Pase_dom"/>
</dbReference>
<organism evidence="5 6">
    <name type="scientific">Blumeria graminis f. sp. triticale</name>
    <dbReference type="NCBI Taxonomy" id="1689686"/>
    <lineage>
        <taxon>Eukaryota</taxon>
        <taxon>Fungi</taxon>
        <taxon>Dikarya</taxon>
        <taxon>Ascomycota</taxon>
        <taxon>Pezizomycotina</taxon>
        <taxon>Leotiomycetes</taxon>
        <taxon>Erysiphales</taxon>
        <taxon>Erysiphaceae</taxon>
        <taxon>Blumeria</taxon>
    </lineage>
</organism>
<comment type="similarity">
    <text evidence="1">Belongs to the protein-tyrosine phosphatase family. Non-receptor class subfamily.</text>
</comment>
<evidence type="ECO:0000259" key="3">
    <source>
        <dbReference type="PROSITE" id="PS50055"/>
    </source>
</evidence>
<dbReference type="PROSITE" id="PS50056">
    <property type="entry name" value="TYR_PHOSPHATASE_2"/>
    <property type="match status" value="1"/>
</dbReference>
<dbReference type="PROSITE" id="PS00383">
    <property type="entry name" value="TYR_PHOSPHATASE_1"/>
    <property type="match status" value="1"/>
</dbReference>